<dbReference type="GO" id="GO:0003700">
    <property type="term" value="F:DNA-binding transcription factor activity"/>
    <property type="evidence" value="ECO:0007669"/>
    <property type="project" value="InterPro"/>
</dbReference>
<gene>
    <name evidence="3" type="ORF">GpartN1_g7142.t1</name>
</gene>
<evidence type="ECO:0000259" key="2">
    <source>
        <dbReference type="PROSITE" id="PS50217"/>
    </source>
</evidence>
<reference evidence="3" key="1">
    <citation type="journal article" date="2022" name="Proc. Natl. Acad. Sci. U.S.A.">
        <title>Life cycle and functional genomics of the unicellular red alga Galdieria for elucidating algal and plant evolution and industrial use.</title>
        <authorList>
            <person name="Hirooka S."/>
            <person name="Itabashi T."/>
            <person name="Ichinose T.M."/>
            <person name="Onuma R."/>
            <person name="Fujiwara T."/>
            <person name="Yamashita S."/>
            <person name="Jong L.W."/>
            <person name="Tomita R."/>
            <person name="Iwane A.H."/>
            <person name="Miyagishima S.Y."/>
        </authorList>
    </citation>
    <scope>NUCLEOTIDE SEQUENCE</scope>
    <source>
        <strain evidence="3">NBRC 102759</strain>
    </source>
</reference>
<evidence type="ECO:0000256" key="1">
    <source>
        <dbReference type="SAM" id="Coils"/>
    </source>
</evidence>
<reference evidence="3" key="2">
    <citation type="submission" date="2022-01" db="EMBL/GenBank/DDBJ databases">
        <authorList>
            <person name="Hirooka S."/>
            <person name="Miyagishima S.Y."/>
        </authorList>
    </citation>
    <scope>NUCLEOTIDE SEQUENCE</scope>
    <source>
        <strain evidence="3">NBRC 102759</strain>
    </source>
</reference>
<dbReference type="Pfam" id="PF00170">
    <property type="entry name" value="bZIP_1"/>
    <property type="match status" value="1"/>
</dbReference>
<keyword evidence="1" id="KW-0175">Coiled coil</keyword>
<organism evidence="3 4">
    <name type="scientific">Galdieria partita</name>
    <dbReference type="NCBI Taxonomy" id="83374"/>
    <lineage>
        <taxon>Eukaryota</taxon>
        <taxon>Rhodophyta</taxon>
        <taxon>Bangiophyceae</taxon>
        <taxon>Galdieriales</taxon>
        <taxon>Galdieriaceae</taxon>
        <taxon>Galdieria</taxon>
    </lineage>
</organism>
<keyword evidence="4" id="KW-1185">Reference proteome</keyword>
<name>A0A9C7Q345_9RHOD</name>
<dbReference type="PROSITE" id="PS50217">
    <property type="entry name" value="BZIP"/>
    <property type="match status" value="1"/>
</dbReference>
<dbReference type="EMBL" id="BQMJ01000068">
    <property type="protein sequence ID" value="GJQ15351.1"/>
    <property type="molecule type" value="Genomic_DNA"/>
</dbReference>
<dbReference type="InterPro" id="IPR046347">
    <property type="entry name" value="bZIP_sf"/>
</dbReference>
<evidence type="ECO:0000313" key="3">
    <source>
        <dbReference type="EMBL" id="GJQ15351.1"/>
    </source>
</evidence>
<accession>A0A9C7Q345</accession>
<dbReference type="OrthoDB" id="20960at2759"/>
<feature type="coiled-coil region" evidence="1">
    <location>
        <begin position="419"/>
        <end position="460"/>
    </location>
</feature>
<dbReference type="InterPro" id="IPR004827">
    <property type="entry name" value="bZIP"/>
</dbReference>
<evidence type="ECO:0000313" key="4">
    <source>
        <dbReference type="Proteomes" id="UP001061958"/>
    </source>
</evidence>
<sequence>MQDSCDPELVVQEFKPVRRILSFPKVRKWLFHSVAEEGFIVEGFRKSCVAVEMHPPRLEEVKSRRDGGNLGFQLHSSSDGENCLKLLVPSHFEDGFLFNFVFGELYLVSPSDYVRREFEPFCKRSVYDIESGEVLECIWYQNGIVVLNYARFLTLCQQFYHAFIFSANYEDRTPGKFLESTKLILERAVCGFCGLPGSHCRCHKRFNELVTKHSFISSVSTGASLSLEIPFDLLRAIHFGNFRCSLRHYRGDRYTSLGLKSDPFSCPQLEISISSEMLVREMPKPTFAFLSHRMIQLLLASLGISRLLQSSPSTVSQSSCLLKQTNDEVEIGTHPNCDAAQNRKIRRQVLLARRQKRERGSKSERKDENSWPIQASLTVSYLGSSKDEENSFHPNVRMPLEDKKLRKKIRNREYARDSYNRRKARLDQLEAENQSLKIENETLVRELDRLRMENERLRMICCEEKNFSNLLFPFSSEETEYL</sequence>
<dbReference type="SMART" id="SM00338">
    <property type="entry name" value="BRLZ"/>
    <property type="match status" value="1"/>
</dbReference>
<comment type="caution">
    <text evidence="3">The sequence shown here is derived from an EMBL/GenBank/DDBJ whole genome shotgun (WGS) entry which is preliminary data.</text>
</comment>
<dbReference type="Gene3D" id="1.20.5.170">
    <property type="match status" value="1"/>
</dbReference>
<protein>
    <recommendedName>
        <fullName evidence="2">BZIP domain-containing protein</fullName>
    </recommendedName>
</protein>
<feature type="domain" description="BZIP" evidence="2">
    <location>
        <begin position="401"/>
        <end position="458"/>
    </location>
</feature>
<dbReference type="Proteomes" id="UP001061958">
    <property type="component" value="Unassembled WGS sequence"/>
</dbReference>
<dbReference type="AlphaFoldDB" id="A0A9C7Q345"/>
<dbReference type="SUPFAM" id="SSF57959">
    <property type="entry name" value="Leucine zipper domain"/>
    <property type="match status" value="1"/>
</dbReference>
<dbReference type="CDD" id="cd14686">
    <property type="entry name" value="bZIP"/>
    <property type="match status" value="1"/>
</dbReference>
<proteinExistence type="predicted"/>